<proteinExistence type="predicted"/>
<dbReference type="EC" id="3.1.-.-" evidence="3"/>
<dbReference type="InterPro" id="IPR003615">
    <property type="entry name" value="HNH_nuc"/>
</dbReference>
<keyword evidence="4" id="KW-1185">Reference proteome</keyword>
<dbReference type="SMART" id="SM00507">
    <property type="entry name" value="HNHc"/>
    <property type="match status" value="1"/>
</dbReference>
<evidence type="ECO:0000256" key="1">
    <source>
        <dbReference type="SAM" id="MobiDB-lite"/>
    </source>
</evidence>
<dbReference type="Proteomes" id="UP001299046">
    <property type="component" value="Unassembled WGS sequence"/>
</dbReference>
<dbReference type="GO" id="GO:0016787">
    <property type="term" value="F:hydrolase activity"/>
    <property type="evidence" value="ECO:0007669"/>
    <property type="project" value="UniProtKB-KW"/>
</dbReference>
<organism evidence="3 4">
    <name type="scientific">[Mycobacterium] zoologicum</name>
    <dbReference type="NCBI Taxonomy" id="2872311"/>
    <lineage>
        <taxon>Bacteria</taxon>
        <taxon>Bacillati</taxon>
        <taxon>Actinomycetota</taxon>
        <taxon>Actinomycetes</taxon>
        <taxon>Mycobacteriales</taxon>
        <taxon>Mycobacteriaceae</taxon>
        <taxon>Mycolicibacter</taxon>
    </lineage>
</organism>
<name>A0ABU5YF87_9MYCO</name>
<evidence type="ECO:0000259" key="2">
    <source>
        <dbReference type="SMART" id="SM00507"/>
    </source>
</evidence>
<sequence>MFDFDPSSQAAEAFRGIDDAGVAGAITAAAREQNAACARELAAIGELYARRAPEADIDRANWAVDGHANVVAEVSAALGISRGRARGLLRYAIDLRERLPRVAEVFARGDIDFRLMATLVSRTELVEDPVLIAKLDAAVAKYAHRWMRLSKPKLIERIDMWVARFDPAGRRMPGQGNDDRYVEIGPVESGLAGIWAQLRAPDGAALDQKLDALAATVCRDDPRTKRQRRADAFGALAAGLDALRCECGSPDCPAAGRSAGTDVVIHVLAEQATVTGDTQAPAYLPGYGPIPATALREMAATAKLKPLPIPSADPEPGYRPSAALAEFVRLRDLTCRFPGCDEPAAVCQIDHTVPYPLGPTHPSNLKLLCIFHHLLKTFYTGVGGWADRQLPDGTVTWTAPSGQSYTTTPTGSLFFPVFAAPTGKLVLPNRLPVPDAVRGVMMPRRKRTRAAEHRYRISCERRINEERLAHEHRKRAAERTRNDEPPPF</sequence>
<keyword evidence="3" id="KW-0378">Hydrolase</keyword>
<dbReference type="RefSeq" id="WP_224860757.1">
    <property type="nucleotide sequence ID" value="NZ_JAYJJS010000009.1"/>
</dbReference>
<feature type="domain" description="HNH nuclease" evidence="2">
    <location>
        <begin position="323"/>
        <end position="374"/>
    </location>
</feature>
<evidence type="ECO:0000313" key="4">
    <source>
        <dbReference type="Proteomes" id="UP001299046"/>
    </source>
</evidence>
<comment type="caution">
    <text evidence="3">The sequence shown here is derived from an EMBL/GenBank/DDBJ whole genome shotgun (WGS) entry which is preliminary data.</text>
</comment>
<dbReference type="Pfam" id="PF02720">
    <property type="entry name" value="DUF222"/>
    <property type="match status" value="1"/>
</dbReference>
<feature type="compositionally biased region" description="Basic and acidic residues" evidence="1">
    <location>
        <begin position="477"/>
        <end position="488"/>
    </location>
</feature>
<accession>A0ABU5YF87</accession>
<gene>
    <name evidence="3" type="ORF">KV112_02970</name>
</gene>
<dbReference type="InterPro" id="IPR003870">
    <property type="entry name" value="DUF222"/>
</dbReference>
<keyword evidence="3" id="KW-0255">Endonuclease</keyword>
<feature type="region of interest" description="Disordered" evidence="1">
    <location>
        <begin position="468"/>
        <end position="488"/>
    </location>
</feature>
<dbReference type="EMBL" id="JAYJJT010000002">
    <property type="protein sequence ID" value="MEB3048710.1"/>
    <property type="molecule type" value="Genomic_DNA"/>
</dbReference>
<dbReference type="CDD" id="cd00085">
    <property type="entry name" value="HNHc"/>
    <property type="match status" value="1"/>
</dbReference>
<dbReference type="GO" id="GO:0004519">
    <property type="term" value="F:endonuclease activity"/>
    <property type="evidence" value="ECO:0007669"/>
    <property type="project" value="UniProtKB-KW"/>
</dbReference>
<keyword evidence="3" id="KW-0540">Nuclease</keyword>
<evidence type="ECO:0000313" key="3">
    <source>
        <dbReference type="EMBL" id="MEB3048710.1"/>
    </source>
</evidence>
<protein>
    <submittedName>
        <fullName evidence="3">HNH endonuclease signature motif containing protein</fullName>
        <ecNumber evidence="3">3.1.-.-</ecNumber>
    </submittedName>
</protein>
<reference evidence="3 4" key="1">
    <citation type="submission" date="2023-12" db="EMBL/GenBank/DDBJ databases">
        <title>Description of new species of Mycobacterium terrae complex isolated from sewage at the Sao Paulo Zoological Park Foundation in Brazil.</title>
        <authorList>
            <person name="Romagnoli C.L."/>
            <person name="Conceicao E.C."/>
            <person name="Machado E."/>
            <person name="Barreto L.B.P.F."/>
            <person name="Sharma A."/>
            <person name="Silva N.M."/>
            <person name="Marques L.E."/>
            <person name="Juliana M.A."/>
            <person name="Lourenco M.C.S."/>
            <person name="Digiampietri L.A."/>
            <person name="Suffys P.N."/>
            <person name="Viana-Niero C."/>
        </authorList>
    </citation>
    <scope>NUCLEOTIDE SEQUENCE [LARGE SCALE GENOMIC DNA]</scope>
    <source>
        <strain evidence="3 4">MYC123</strain>
    </source>
</reference>